<dbReference type="AlphaFoldDB" id="A0A0M4NHR1"/>
<evidence type="ECO:0000313" key="3">
    <source>
        <dbReference type="Proteomes" id="UP000058020"/>
    </source>
</evidence>
<dbReference type="KEGG" id="tho:SP60_06380"/>
<evidence type="ECO:0000313" key="2">
    <source>
        <dbReference type="EMBL" id="ALE52858.1"/>
    </source>
</evidence>
<feature type="transmembrane region" description="Helical" evidence="1">
    <location>
        <begin position="133"/>
        <end position="152"/>
    </location>
</feature>
<feature type="transmembrane region" description="Helical" evidence="1">
    <location>
        <begin position="29"/>
        <end position="49"/>
    </location>
</feature>
<gene>
    <name evidence="2" type="ORF">SP60_06380</name>
</gene>
<reference evidence="2 3" key="1">
    <citation type="journal article" date="2015" name="Genome Announc.">
        <title>Genome Sequence of 'Candidatus Thioglobus autotrophica' Strain EF1, a Chemoautotroph from the SUP05 Clade of Marine Gammaproteobacteria.</title>
        <authorList>
            <person name="Shah V."/>
            <person name="Morris R.M."/>
        </authorList>
    </citation>
    <scope>NUCLEOTIDE SEQUENCE [LARGE SCALE GENOMIC DNA]</scope>
    <source>
        <strain evidence="2 3">EF1</strain>
    </source>
</reference>
<sequence length="230" mass="25876">MNILPINKIILASFAFALTHWKKIAEISILPVAISLPLLMILPQMLELMEMVFQGGDLSEVILPDNTPIYLLFFLYGYIMLSVNMYRLVVLGEQSVVALSPIFNIRQIFRFIGLTLFIGFVTTVPVMLTGIGFLQLIIYFLIMPITLNFINIATNQPSKYKWQLSFASQTNLFLLQAIIPALIGMIFTALFNAVGLPEAFGWGVKIILFYWGLVNLALCYQLIQKANTSA</sequence>
<evidence type="ECO:0000256" key="1">
    <source>
        <dbReference type="SAM" id="Phobius"/>
    </source>
</evidence>
<dbReference type="RefSeq" id="WP_053951829.1">
    <property type="nucleotide sequence ID" value="NZ_CP010552.1"/>
</dbReference>
<feature type="transmembrane region" description="Helical" evidence="1">
    <location>
        <begin position="108"/>
        <end position="127"/>
    </location>
</feature>
<dbReference type="OrthoDB" id="9786223at2"/>
<feature type="transmembrane region" description="Helical" evidence="1">
    <location>
        <begin position="200"/>
        <end position="223"/>
    </location>
</feature>
<name>A0A0M4NHR1_9GAMM</name>
<proteinExistence type="predicted"/>
<keyword evidence="3" id="KW-1185">Reference proteome</keyword>
<dbReference type="STRING" id="1705394.SP60_06380"/>
<feature type="transmembrane region" description="Helical" evidence="1">
    <location>
        <begin position="69"/>
        <end position="88"/>
    </location>
</feature>
<keyword evidence="1" id="KW-0472">Membrane</keyword>
<dbReference type="EMBL" id="CP010552">
    <property type="protein sequence ID" value="ALE52858.1"/>
    <property type="molecule type" value="Genomic_DNA"/>
</dbReference>
<keyword evidence="1" id="KW-0812">Transmembrane</keyword>
<feature type="transmembrane region" description="Helical" evidence="1">
    <location>
        <begin position="172"/>
        <end position="194"/>
    </location>
</feature>
<accession>A0A0M4NHR1</accession>
<protein>
    <submittedName>
        <fullName evidence="2">Uncharacterized protein</fullName>
    </submittedName>
</protein>
<organism evidence="2 3">
    <name type="scientific">Candidatus Thioglobus autotrophicus</name>
    <dbReference type="NCBI Taxonomy" id="1705394"/>
    <lineage>
        <taxon>Bacteria</taxon>
        <taxon>Pseudomonadati</taxon>
        <taxon>Pseudomonadota</taxon>
        <taxon>Gammaproteobacteria</taxon>
        <taxon>Candidatus Pseudothioglobaceae</taxon>
        <taxon>Candidatus Thioglobus</taxon>
    </lineage>
</organism>
<keyword evidence="1" id="KW-1133">Transmembrane helix</keyword>
<dbReference type="Proteomes" id="UP000058020">
    <property type="component" value="Chromosome"/>
</dbReference>